<dbReference type="PANTHER" id="PTHR43434:SF24">
    <property type="entry name" value="HYDROLASE-RELATED"/>
    <property type="match status" value="1"/>
</dbReference>
<reference evidence="1 2" key="1">
    <citation type="journal article" date="2009" name="J. Bacteriol.">
        <title>Draft genome sequence of the extremely acidophilic bacterium Acidithiobacillus caldus ATCC 51756 reveals metabolic versatility in the genus Acidithiobacillus.</title>
        <authorList>
            <person name="Valdes J."/>
            <person name="Quatrini R."/>
            <person name="Hallberg K."/>
            <person name="Dopson M."/>
            <person name="Valenzuela P.D."/>
            <person name="Holmes D.S."/>
        </authorList>
    </citation>
    <scope>NUCLEOTIDE SEQUENCE [LARGE SCALE GENOMIC DNA]</scope>
    <source>
        <strain evidence="2">ATCC 51756 / DSM 8584 / KU</strain>
    </source>
</reference>
<dbReference type="SFLD" id="SFLDG01135">
    <property type="entry name" value="C1.5.6:_HAD__Beta-PGM__Phospha"/>
    <property type="match status" value="1"/>
</dbReference>
<dbReference type="GO" id="GO:0005829">
    <property type="term" value="C:cytosol"/>
    <property type="evidence" value="ECO:0007669"/>
    <property type="project" value="TreeGrafter"/>
</dbReference>
<protein>
    <recommendedName>
        <fullName evidence="3">HAD family hydrolase</fullName>
    </recommendedName>
</protein>
<dbReference type="KEGG" id="acz:Acaty_c1203"/>
<dbReference type="Pfam" id="PF13419">
    <property type="entry name" value="HAD_2"/>
    <property type="match status" value="1"/>
</dbReference>
<evidence type="ECO:0000313" key="1">
    <source>
        <dbReference type="EMBL" id="AIA55071.1"/>
    </source>
</evidence>
<dbReference type="GO" id="GO:0008967">
    <property type="term" value="F:phosphoglycolate phosphatase activity"/>
    <property type="evidence" value="ECO:0007669"/>
    <property type="project" value="TreeGrafter"/>
</dbReference>
<dbReference type="HOGENOM" id="CLU_045011_19_2_6"/>
<dbReference type="SFLD" id="SFLDS00003">
    <property type="entry name" value="Haloacid_Dehalogenase"/>
    <property type="match status" value="1"/>
</dbReference>
<dbReference type="RefSeq" id="WP_004871899.1">
    <property type="nucleotide sequence ID" value="NZ_CP005986.1"/>
</dbReference>
<dbReference type="GO" id="GO:0006281">
    <property type="term" value="P:DNA repair"/>
    <property type="evidence" value="ECO:0007669"/>
    <property type="project" value="TreeGrafter"/>
</dbReference>
<dbReference type="Gene3D" id="3.40.50.1000">
    <property type="entry name" value="HAD superfamily/HAD-like"/>
    <property type="match status" value="1"/>
</dbReference>
<gene>
    <name evidence="1" type="ORF">Acaty_c1203</name>
</gene>
<dbReference type="NCBIfam" id="TIGR01549">
    <property type="entry name" value="HAD-SF-IA-v1"/>
    <property type="match status" value="1"/>
</dbReference>
<dbReference type="Gene3D" id="1.10.150.240">
    <property type="entry name" value="Putative phosphatase, domain 2"/>
    <property type="match status" value="1"/>
</dbReference>
<dbReference type="eggNOG" id="COG0546">
    <property type="taxonomic scope" value="Bacteria"/>
</dbReference>
<proteinExistence type="predicted"/>
<dbReference type="InterPro" id="IPR050155">
    <property type="entry name" value="HAD-like_hydrolase_sf"/>
</dbReference>
<accession>A0A059ZYJ8</accession>
<dbReference type="PANTHER" id="PTHR43434">
    <property type="entry name" value="PHOSPHOGLYCOLATE PHOSPHATASE"/>
    <property type="match status" value="1"/>
</dbReference>
<dbReference type="InterPro" id="IPR041492">
    <property type="entry name" value="HAD_2"/>
</dbReference>
<dbReference type="EMBL" id="CP005986">
    <property type="protein sequence ID" value="AIA55071.1"/>
    <property type="molecule type" value="Genomic_DNA"/>
</dbReference>
<dbReference type="GeneID" id="92931413"/>
<name>A0A059ZYJ8_ACICK</name>
<dbReference type="Proteomes" id="UP000005522">
    <property type="component" value="Chromosome"/>
</dbReference>
<dbReference type="InterPro" id="IPR036412">
    <property type="entry name" value="HAD-like_sf"/>
</dbReference>
<dbReference type="InterPro" id="IPR023198">
    <property type="entry name" value="PGP-like_dom2"/>
</dbReference>
<dbReference type="SUPFAM" id="SSF56784">
    <property type="entry name" value="HAD-like"/>
    <property type="match status" value="1"/>
</dbReference>
<organism evidence="1 2">
    <name type="scientific">Acidithiobacillus caldus (strain ATCC 51756 / DSM 8584 / KU)</name>
    <dbReference type="NCBI Taxonomy" id="637389"/>
    <lineage>
        <taxon>Bacteria</taxon>
        <taxon>Pseudomonadati</taxon>
        <taxon>Pseudomonadota</taxon>
        <taxon>Acidithiobacillia</taxon>
        <taxon>Acidithiobacillales</taxon>
        <taxon>Acidithiobacillaceae</taxon>
        <taxon>Acidithiobacillus</taxon>
    </lineage>
</organism>
<dbReference type="SFLD" id="SFLDG01129">
    <property type="entry name" value="C1.5:_HAD__Beta-PGM__Phosphata"/>
    <property type="match status" value="1"/>
</dbReference>
<sequence>MTATRAERPSLLIFDWDGTLMDSVALICRCLEAAFAYAGLPGRSLADYRSIIGLGLGDALARLAPEADERARSRILEGYRRCYFAADPEDTPLFPGVEDSLKSLRESGFTLAVATGKARRGLDRALDAHPSLRPLFAATRCADESRSKPHPQMLMEILAATGRKASEAWMIGDTVHDVAMARAAGMAALGVSCGVDDVHTLEREGAFAVLSGPAQLPDFIART</sequence>
<dbReference type="InterPro" id="IPR006439">
    <property type="entry name" value="HAD-SF_hydro_IA"/>
</dbReference>
<evidence type="ECO:0008006" key="3">
    <source>
        <dbReference type="Google" id="ProtNLM"/>
    </source>
</evidence>
<evidence type="ECO:0000313" key="2">
    <source>
        <dbReference type="Proteomes" id="UP000005522"/>
    </source>
</evidence>
<dbReference type="AlphaFoldDB" id="A0A059ZYJ8"/>
<dbReference type="InterPro" id="IPR023214">
    <property type="entry name" value="HAD_sf"/>
</dbReference>
<dbReference type="SMR" id="A0A059ZYJ8"/>